<dbReference type="EMBL" id="JAPQKL010000005">
    <property type="protein sequence ID" value="KAJ5130548.1"/>
    <property type="molecule type" value="Genomic_DNA"/>
</dbReference>
<keyword evidence="3 6" id="KW-1133">Transmembrane helix</keyword>
<evidence type="ECO:0000313" key="9">
    <source>
        <dbReference type="Proteomes" id="UP001149079"/>
    </source>
</evidence>
<organism evidence="8 9">
    <name type="scientific">Penicillium bovifimosum</name>
    <dbReference type="NCBI Taxonomy" id="126998"/>
    <lineage>
        <taxon>Eukaryota</taxon>
        <taxon>Fungi</taxon>
        <taxon>Dikarya</taxon>
        <taxon>Ascomycota</taxon>
        <taxon>Pezizomycotina</taxon>
        <taxon>Eurotiomycetes</taxon>
        <taxon>Eurotiomycetidae</taxon>
        <taxon>Eurotiales</taxon>
        <taxon>Aspergillaceae</taxon>
        <taxon>Penicillium</taxon>
    </lineage>
</organism>
<evidence type="ECO:0000256" key="5">
    <source>
        <dbReference type="ARBA" id="ARBA00038359"/>
    </source>
</evidence>
<name>A0A9W9KZW1_9EURO</name>
<evidence type="ECO:0000256" key="3">
    <source>
        <dbReference type="ARBA" id="ARBA00022989"/>
    </source>
</evidence>
<comment type="caution">
    <text evidence="8">The sequence shown here is derived from an EMBL/GenBank/DDBJ whole genome shotgun (WGS) entry which is preliminary data.</text>
</comment>
<keyword evidence="9" id="KW-1185">Reference proteome</keyword>
<keyword evidence="4 6" id="KW-0472">Membrane</keyword>
<dbReference type="Proteomes" id="UP001149079">
    <property type="component" value="Unassembled WGS sequence"/>
</dbReference>
<dbReference type="GO" id="GO:0016020">
    <property type="term" value="C:membrane"/>
    <property type="evidence" value="ECO:0007669"/>
    <property type="project" value="UniProtKB-SubCell"/>
</dbReference>
<comment type="similarity">
    <text evidence="5">Belongs to the SAT4 family.</text>
</comment>
<feature type="transmembrane region" description="Helical" evidence="6">
    <location>
        <begin position="97"/>
        <end position="120"/>
    </location>
</feature>
<proteinExistence type="inferred from homology"/>
<dbReference type="InterPro" id="IPR052337">
    <property type="entry name" value="SAT4-like"/>
</dbReference>
<accession>A0A9W9KZW1</accession>
<dbReference type="PANTHER" id="PTHR33048">
    <property type="entry name" value="PTH11-LIKE INTEGRAL MEMBRANE PROTEIN (AFU_ORTHOLOGUE AFUA_5G11245)"/>
    <property type="match status" value="1"/>
</dbReference>
<sequence>MSSLEPSSAGAPIDKSVQTINYVCQSLCIIFMTLFFGLRVYTRTFILSGFGKEDWICAVSWFLGVGYSIIAIIMGHYGGGLHWWDVREENKIPYQKTIYATMVMYGPTAFLTKVCLLWIMARVFSPFRKYVIFIKVFTGLMLAYYIPAVIVKIRICSPISKFWDSSIEGTCLDQTAIILADAVVSSVSDLIILVLPLPLTWSLQMTTKRKVRVMGILGAGGLAVAASIIRLALIVATGQSKDGSLAFMRINMLGNAEVSIGVICTCLPSLSALIVRVYHEYSSNKATLETNYKMSTIKNQGTTNRSKNQISVRATDSDEDMLMYHAQGNPKIETIIHGASEQRQGTQALNFNGIGVTRLIPSDLEYDSPMAML</sequence>
<gene>
    <name evidence="8" type="ORF">N7515_006587</name>
</gene>
<dbReference type="AlphaFoldDB" id="A0A9W9KZW1"/>
<dbReference type="Pfam" id="PF20684">
    <property type="entry name" value="Fung_rhodopsin"/>
    <property type="match status" value="1"/>
</dbReference>
<feature type="transmembrane region" description="Helical" evidence="6">
    <location>
        <begin position="213"/>
        <end position="238"/>
    </location>
</feature>
<keyword evidence="2 6" id="KW-0812">Transmembrane</keyword>
<feature type="transmembrane region" description="Helical" evidence="6">
    <location>
        <begin position="20"/>
        <end position="42"/>
    </location>
</feature>
<evidence type="ECO:0000256" key="2">
    <source>
        <dbReference type="ARBA" id="ARBA00022692"/>
    </source>
</evidence>
<feature type="transmembrane region" description="Helical" evidence="6">
    <location>
        <begin position="258"/>
        <end position="278"/>
    </location>
</feature>
<reference evidence="8" key="1">
    <citation type="submission" date="2022-11" db="EMBL/GenBank/DDBJ databases">
        <authorList>
            <person name="Petersen C."/>
        </authorList>
    </citation>
    <scope>NUCLEOTIDE SEQUENCE</scope>
    <source>
        <strain evidence="8">IBT 22155</strain>
    </source>
</reference>
<dbReference type="PANTHER" id="PTHR33048:SF159">
    <property type="entry name" value="MEMBRANE PROTEIN, PUTATIVE (AFU_ORTHOLOGUE AFUA_5G02860)-RELATED"/>
    <property type="match status" value="1"/>
</dbReference>
<dbReference type="InterPro" id="IPR049326">
    <property type="entry name" value="Rhodopsin_dom_fungi"/>
</dbReference>
<dbReference type="OrthoDB" id="5342292at2759"/>
<reference evidence="8" key="2">
    <citation type="journal article" date="2023" name="IMA Fungus">
        <title>Comparative genomic study of the Penicillium genus elucidates a diverse pangenome and 15 lateral gene transfer events.</title>
        <authorList>
            <person name="Petersen C."/>
            <person name="Sorensen T."/>
            <person name="Nielsen M.R."/>
            <person name="Sondergaard T.E."/>
            <person name="Sorensen J.L."/>
            <person name="Fitzpatrick D.A."/>
            <person name="Frisvad J.C."/>
            <person name="Nielsen K.L."/>
        </authorList>
    </citation>
    <scope>NUCLEOTIDE SEQUENCE</scope>
    <source>
        <strain evidence="8">IBT 22155</strain>
    </source>
</reference>
<evidence type="ECO:0000259" key="7">
    <source>
        <dbReference type="Pfam" id="PF20684"/>
    </source>
</evidence>
<evidence type="ECO:0000256" key="1">
    <source>
        <dbReference type="ARBA" id="ARBA00004141"/>
    </source>
</evidence>
<dbReference type="RefSeq" id="XP_056520927.1">
    <property type="nucleotide sequence ID" value="XM_056667331.1"/>
</dbReference>
<feature type="transmembrane region" description="Helical" evidence="6">
    <location>
        <begin position="175"/>
        <end position="201"/>
    </location>
</feature>
<evidence type="ECO:0000313" key="8">
    <source>
        <dbReference type="EMBL" id="KAJ5130548.1"/>
    </source>
</evidence>
<dbReference type="GeneID" id="81406501"/>
<evidence type="ECO:0000256" key="6">
    <source>
        <dbReference type="SAM" id="Phobius"/>
    </source>
</evidence>
<feature type="domain" description="Rhodopsin" evidence="7">
    <location>
        <begin position="38"/>
        <end position="275"/>
    </location>
</feature>
<feature type="transmembrane region" description="Helical" evidence="6">
    <location>
        <begin position="132"/>
        <end position="155"/>
    </location>
</feature>
<comment type="subcellular location">
    <subcellularLocation>
        <location evidence="1">Membrane</location>
        <topology evidence="1">Multi-pass membrane protein</topology>
    </subcellularLocation>
</comment>
<feature type="transmembrane region" description="Helical" evidence="6">
    <location>
        <begin position="54"/>
        <end position="77"/>
    </location>
</feature>
<protein>
    <recommendedName>
        <fullName evidence="7">Rhodopsin domain-containing protein</fullName>
    </recommendedName>
</protein>
<evidence type="ECO:0000256" key="4">
    <source>
        <dbReference type="ARBA" id="ARBA00023136"/>
    </source>
</evidence>